<dbReference type="PANTHER" id="PTHR36173">
    <property type="entry name" value="RIBONUCLEASE VAPC16-RELATED"/>
    <property type="match status" value="1"/>
</dbReference>
<accession>H2CLT9</accession>
<dbReference type="InterPro" id="IPR029060">
    <property type="entry name" value="PIN-like_dom_sf"/>
</dbReference>
<dbReference type="Pfam" id="PF01850">
    <property type="entry name" value="PIN"/>
    <property type="match status" value="1"/>
</dbReference>
<dbReference type="STRING" id="183.GCA_002009735_03733"/>
<evidence type="ECO:0000313" key="2">
    <source>
        <dbReference type="EMBL" id="EHQ04700.1"/>
    </source>
</evidence>
<evidence type="ECO:0000259" key="1">
    <source>
        <dbReference type="Pfam" id="PF01850"/>
    </source>
</evidence>
<sequence length="132" mass="15250">MKYLLDTHTFLWTVYNTEALSKPAREAIIHPENEIYVSAVTLWEISIKTRVNKLSLAPFETEDLIPAAEQMQFELIELTPAEAISYHRLAETDHSDPFDRMLIWQAISRGMGLISKDRAFKKFVPTGLNLLW</sequence>
<dbReference type="InterPro" id="IPR002716">
    <property type="entry name" value="PIN_dom"/>
</dbReference>
<gene>
    <name evidence="2" type="ORF">Lepil_4222</name>
</gene>
<proteinExistence type="predicted"/>
<evidence type="ECO:0000313" key="3">
    <source>
        <dbReference type="Proteomes" id="UP000005737"/>
    </source>
</evidence>
<dbReference type="PANTHER" id="PTHR36173:SF2">
    <property type="entry name" value="RIBONUCLEASE VAPC16"/>
    <property type="match status" value="1"/>
</dbReference>
<dbReference type="SUPFAM" id="SSF88723">
    <property type="entry name" value="PIN domain-like"/>
    <property type="match status" value="1"/>
</dbReference>
<dbReference type="InterPro" id="IPR052919">
    <property type="entry name" value="TA_system_RNase"/>
</dbReference>
<dbReference type="Proteomes" id="UP000005737">
    <property type="component" value="Unassembled WGS sequence"/>
</dbReference>
<dbReference type="CDD" id="cd09872">
    <property type="entry name" value="PIN_Sll0205-like"/>
    <property type="match status" value="1"/>
</dbReference>
<dbReference type="RefSeq" id="WP_002775985.1">
    <property type="nucleotide sequence ID" value="NZ_JH597775.1"/>
</dbReference>
<dbReference type="AlphaFoldDB" id="H2CLT9"/>
<dbReference type="HOGENOM" id="CLU_129890_0_1_12"/>
<keyword evidence="3" id="KW-1185">Reference proteome</keyword>
<name>H2CLT9_9LEPT</name>
<organism evidence="2 3">
    <name type="scientific">Leptonema illini DSM 21528</name>
    <dbReference type="NCBI Taxonomy" id="929563"/>
    <lineage>
        <taxon>Bacteria</taxon>
        <taxon>Pseudomonadati</taxon>
        <taxon>Spirochaetota</taxon>
        <taxon>Spirochaetia</taxon>
        <taxon>Leptospirales</taxon>
        <taxon>Leptospiraceae</taxon>
        <taxon>Leptonema</taxon>
    </lineage>
</organism>
<dbReference type="InterPro" id="IPR041705">
    <property type="entry name" value="PIN_Sll0205"/>
</dbReference>
<protein>
    <submittedName>
        <fullName evidence="2">PilT protein domain protein</fullName>
    </submittedName>
</protein>
<dbReference type="Gene3D" id="3.40.50.1010">
    <property type="entry name" value="5'-nuclease"/>
    <property type="match status" value="1"/>
</dbReference>
<dbReference type="EMBL" id="JH597775">
    <property type="protein sequence ID" value="EHQ04700.1"/>
    <property type="molecule type" value="Genomic_DNA"/>
</dbReference>
<reference evidence="2 3" key="1">
    <citation type="submission" date="2011-10" db="EMBL/GenBank/DDBJ databases">
        <title>The Improved High-Quality Draft genome of Leptonema illini DSM 21528.</title>
        <authorList>
            <consortium name="US DOE Joint Genome Institute (JGI-PGF)"/>
            <person name="Lucas S."/>
            <person name="Copeland A."/>
            <person name="Lapidus A."/>
            <person name="Glavina del Rio T."/>
            <person name="Dalin E."/>
            <person name="Tice H."/>
            <person name="Bruce D."/>
            <person name="Goodwin L."/>
            <person name="Pitluck S."/>
            <person name="Peters L."/>
            <person name="Mikhailova N."/>
            <person name="Held B."/>
            <person name="Kyrpides N."/>
            <person name="Mavromatis K."/>
            <person name="Ivanova N."/>
            <person name="Markowitz V."/>
            <person name="Cheng J.-F."/>
            <person name="Hugenholtz P."/>
            <person name="Woyke T."/>
            <person name="Wu D."/>
            <person name="Gronow S."/>
            <person name="Wellnitz S."/>
            <person name="Brambilla E.-M."/>
            <person name="Klenk H.-P."/>
            <person name="Eisen J.A."/>
        </authorList>
    </citation>
    <scope>NUCLEOTIDE SEQUENCE [LARGE SCALE GENOMIC DNA]</scope>
    <source>
        <strain evidence="2 3">DSM 21528</strain>
    </source>
</reference>
<feature type="domain" description="PIN" evidence="1">
    <location>
        <begin position="3"/>
        <end position="122"/>
    </location>
</feature>